<dbReference type="EMBL" id="DVJP01000025">
    <property type="protein sequence ID" value="HIS75759.1"/>
    <property type="molecule type" value="Genomic_DNA"/>
</dbReference>
<dbReference type="Proteomes" id="UP000824002">
    <property type="component" value="Unassembled WGS sequence"/>
</dbReference>
<name>A0A9D1JYP1_9FIRM</name>
<dbReference type="InterPro" id="IPR005531">
    <property type="entry name" value="Asp23"/>
</dbReference>
<keyword evidence="2" id="KW-0472">Membrane</keyword>
<protein>
    <submittedName>
        <fullName evidence="3">Asp23/Gls24 family envelope stress response protein</fullName>
    </submittedName>
</protein>
<dbReference type="PANTHER" id="PTHR34297:SF2">
    <property type="entry name" value="ASP23_GLS24 FAMILY ENVELOPE STRESS RESPONSE PROTEIN"/>
    <property type="match status" value="1"/>
</dbReference>
<comment type="similarity">
    <text evidence="1">Belongs to the asp23 family.</text>
</comment>
<evidence type="ECO:0000256" key="2">
    <source>
        <dbReference type="SAM" id="Phobius"/>
    </source>
</evidence>
<dbReference type="Pfam" id="PF03780">
    <property type="entry name" value="Asp23"/>
    <property type="match status" value="1"/>
</dbReference>
<evidence type="ECO:0000313" key="3">
    <source>
        <dbReference type="EMBL" id="HIS75759.1"/>
    </source>
</evidence>
<dbReference type="PANTHER" id="PTHR34297">
    <property type="entry name" value="HYPOTHETICAL CYTOSOLIC PROTEIN-RELATED"/>
    <property type="match status" value="1"/>
</dbReference>
<gene>
    <name evidence="3" type="ORF">IAB51_03015</name>
</gene>
<dbReference type="PROSITE" id="PS51257">
    <property type="entry name" value="PROKAR_LIPOPROTEIN"/>
    <property type="match status" value="1"/>
</dbReference>
<feature type="transmembrane region" description="Helical" evidence="2">
    <location>
        <begin position="64"/>
        <end position="85"/>
    </location>
</feature>
<reference evidence="3" key="1">
    <citation type="submission" date="2020-10" db="EMBL/GenBank/DDBJ databases">
        <authorList>
            <person name="Gilroy R."/>
        </authorList>
    </citation>
    <scope>NUCLEOTIDE SEQUENCE</scope>
    <source>
        <strain evidence="3">CHK199-13235</strain>
    </source>
</reference>
<keyword evidence="2" id="KW-0812">Transmembrane</keyword>
<accession>A0A9D1JYP1</accession>
<dbReference type="AlphaFoldDB" id="A0A9D1JYP1"/>
<reference evidence="3" key="2">
    <citation type="journal article" date="2021" name="PeerJ">
        <title>Extensive microbial diversity within the chicken gut microbiome revealed by metagenomics and culture.</title>
        <authorList>
            <person name="Gilroy R."/>
            <person name="Ravi A."/>
            <person name="Getino M."/>
            <person name="Pursley I."/>
            <person name="Horton D.L."/>
            <person name="Alikhan N.F."/>
            <person name="Baker D."/>
            <person name="Gharbi K."/>
            <person name="Hall N."/>
            <person name="Watson M."/>
            <person name="Adriaenssens E.M."/>
            <person name="Foster-Nyarko E."/>
            <person name="Jarju S."/>
            <person name="Secka A."/>
            <person name="Antonio M."/>
            <person name="Oren A."/>
            <person name="Chaudhuri R.R."/>
            <person name="La Ragione R."/>
            <person name="Hildebrand F."/>
            <person name="Pallen M.J."/>
        </authorList>
    </citation>
    <scope>NUCLEOTIDE SEQUENCE</scope>
    <source>
        <strain evidence="3">CHK199-13235</strain>
    </source>
</reference>
<proteinExistence type="inferred from homology"/>
<comment type="caution">
    <text evidence="3">The sequence shown here is derived from an EMBL/GenBank/DDBJ whole genome shotgun (WGS) entry which is preliminary data.</text>
</comment>
<evidence type="ECO:0000256" key="1">
    <source>
        <dbReference type="ARBA" id="ARBA00005721"/>
    </source>
</evidence>
<keyword evidence="2" id="KW-1133">Transmembrane helix</keyword>
<organism evidence="3 4">
    <name type="scientific">Candidatus Merdivicinus excrementipullorum</name>
    <dbReference type="NCBI Taxonomy" id="2840867"/>
    <lineage>
        <taxon>Bacteria</taxon>
        <taxon>Bacillati</taxon>
        <taxon>Bacillota</taxon>
        <taxon>Clostridia</taxon>
        <taxon>Eubacteriales</taxon>
        <taxon>Oscillospiraceae</taxon>
        <taxon>Oscillospiraceae incertae sedis</taxon>
        <taxon>Candidatus Merdivicinus</taxon>
    </lineage>
</organism>
<sequence>MVRLKNHLGTISISQNFFVNLVASAASSCFGVAAMAGAHPAADLLGRLKGLHEDTRGIRIRTRGSGLIIDLHIIVTYGVNIAAIVKSIMHKVSYTVEDVTGIPVEHVNVFVDGMRTN</sequence>
<evidence type="ECO:0000313" key="4">
    <source>
        <dbReference type="Proteomes" id="UP000824002"/>
    </source>
</evidence>